<name>K6PQD7_9FIRM</name>
<feature type="transmembrane region" description="Helical" evidence="1">
    <location>
        <begin position="146"/>
        <end position="170"/>
    </location>
</feature>
<keyword evidence="3" id="KW-0067">ATP-binding</keyword>
<dbReference type="SUPFAM" id="SSF52540">
    <property type="entry name" value="P-loop containing nucleoside triphosphate hydrolases"/>
    <property type="match status" value="1"/>
</dbReference>
<dbReference type="GO" id="GO:0005524">
    <property type="term" value="F:ATP binding"/>
    <property type="evidence" value="ECO:0007669"/>
    <property type="project" value="UniProtKB-KW"/>
</dbReference>
<keyword evidence="1" id="KW-0472">Membrane</keyword>
<evidence type="ECO:0000313" key="4">
    <source>
        <dbReference type="Proteomes" id="UP000005710"/>
    </source>
</evidence>
<dbReference type="HOGENOM" id="CLU_284670_0_0_9"/>
<evidence type="ECO:0000313" key="3">
    <source>
        <dbReference type="EMBL" id="EKP95157.1"/>
    </source>
</evidence>
<feature type="domain" description="KAP NTPase" evidence="2">
    <location>
        <begin position="9"/>
        <end position="365"/>
    </location>
</feature>
<evidence type="ECO:0000256" key="1">
    <source>
        <dbReference type="SAM" id="Phobius"/>
    </source>
</evidence>
<proteinExistence type="predicted"/>
<dbReference type="Proteomes" id="UP000005710">
    <property type="component" value="Unassembled WGS sequence"/>
</dbReference>
<comment type="caution">
    <text evidence="3">The sequence shown here is derived from an EMBL/GenBank/DDBJ whole genome shotgun (WGS) entry which is preliminary data.</text>
</comment>
<keyword evidence="4" id="KW-1185">Reference proteome</keyword>
<reference evidence="3" key="2">
    <citation type="submission" date="2012-10" db="EMBL/GenBank/DDBJ databases">
        <title>Improved high-quality draft of Thermaerobacter subterraneus C21, DSM 13965.</title>
        <authorList>
            <consortium name="DOE Joint Genome Institute"/>
            <person name="Eisen J."/>
            <person name="Huntemann M."/>
            <person name="Wei C.-L."/>
            <person name="Han J."/>
            <person name="Detter J.C."/>
            <person name="Han C."/>
            <person name="Tapia R."/>
            <person name="Chen A."/>
            <person name="Kyrpides N."/>
            <person name="Mavromatis K."/>
            <person name="Markowitz V."/>
            <person name="Szeto E."/>
            <person name="Ivanova N."/>
            <person name="Mikhailova N."/>
            <person name="Ovchinnikova G."/>
            <person name="Pagani I."/>
            <person name="Pati A."/>
            <person name="Goodwin L."/>
            <person name="Nordberg H.P."/>
            <person name="Cantor M.N."/>
            <person name="Hua S.X."/>
            <person name="Woyke T."/>
            <person name="Eisen J."/>
            <person name="Klenk H.-P."/>
        </authorList>
    </citation>
    <scope>NUCLEOTIDE SEQUENCE [LARGE SCALE GENOMIC DNA]</scope>
    <source>
        <strain evidence="3">DSM 13965</strain>
    </source>
</reference>
<dbReference type="EMBL" id="AENY02000002">
    <property type="protein sequence ID" value="EKP95157.1"/>
    <property type="molecule type" value="Genomic_DNA"/>
</dbReference>
<dbReference type="eggNOG" id="COG4928">
    <property type="taxonomic scope" value="Bacteria"/>
</dbReference>
<protein>
    <submittedName>
        <fullName evidence="3">ATP-binding protein, KAP family</fullName>
    </submittedName>
</protein>
<keyword evidence="3" id="KW-0547">Nucleotide-binding</keyword>
<dbReference type="InterPro" id="IPR027417">
    <property type="entry name" value="P-loop_NTPase"/>
</dbReference>
<organism evidence="3 4">
    <name type="scientific">Thermaerobacter subterraneus DSM 13965</name>
    <dbReference type="NCBI Taxonomy" id="867903"/>
    <lineage>
        <taxon>Bacteria</taxon>
        <taxon>Bacillati</taxon>
        <taxon>Bacillota</taxon>
        <taxon>Clostridia</taxon>
        <taxon>Eubacteriales</taxon>
        <taxon>Clostridiales Family XVII. Incertae Sedis</taxon>
        <taxon>Thermaerobacter</taxon>
    </lineage>
</organism>
<keyword evidence="1" id="KW-1133">Transmembrane helix</keyword>
<evidence type="ECO:0000259" key="2">
    <source>
        <dbReference type="Pfam" id="PF07693"/>
    </source>
</evidence>
<accession>K6PQD7</accession>
<keyword evidence="1" id="KW-0812">Transmembrane</keyword>
<gene>
    <name evidence="3" type="ORF">ThesuDRAFT_00892</name>
</gene>
<sequence length="1090" mass="121793">MGGGHELTARALVDLVLNSSGGKAVALLGGWGSGKSTVVRLFQQAVERNSDKVRVFVFDAWSHEGDPLRRSFLERLAAFLAETGWVKGKALEQINNQMDELACRKESVYSQTSPVMTREGYWIGFFLTLGIPLGTALLSSQPIYQAPLWFSVLGVAALLSPFFVALYFMIRGLRAEGRFEFPSLVGQNRTETRTSTLRTPEPTSVEFEARFKDILDRAVTDDRRLVIVVDNLDRLPAEQARSVWATMRTFFDVRGAAWSEKIWLIVPFDPSAICHLWGNVQSDGENLTEVFISKFFQTRLHVPPPVLSDWKSFLFKRLREAFPRHHQEELYAVYRVYRNLVLRGDGQPAPRELKQFVNLVGSQHRIWQDAIPLPMQALYVALKEELAKNPRVALSKREAEVKKLFPEEEKWKDYLLAQHFNVEPNKALQVLFLEEIRKGLEAPGSPVLRETARQVRPEALGTLVLEALEEAGEWAEKAPELLAKAALAIKEVGGLLPEEDQRQALGLLRSRATSAGGWKMGDDEVVQGLMVLVASAPGAEERCRLIGVILRGAEAPSGNEVIKDAAKGLADFLDRVKRELDLGVPEDFRFPVQEPADWILVLSALDFWELEDEVQKAFTPRKPPEVLGELVARVGRGEFRMTEALATRALSYIDQGWDWKGLVNSLRGRLATGNRYTDEEVRAAIYALLQLEPISEEARNALRDLATSWFLLHHLAYANDGKTLGTLLLPLLIYNPTGQSQPLGGGASQGAQRYAGFLQNPKGVDLQGMAELLAELSESRETDFSVQSVIKAVKRNPQAKELVATLLDHLKEAYPEVFSPEILLEHGKDLSELLGEEAFEAMCRRRQDEIVEAAQSRGFALNLLPAYRRILRAAADGPAEAFIHFLGEGLKGLQKSDWSHLLKEGCGSDALARLRELRGRGFPVELDHRLADALEEGATALLEDEAAYDPTAIRAYLEFLTADARKNLSARMARSVSRLLVEYRDWGAEKFLGAVGEVVVEGAEEVGVEDLKHLLVTWLPNALTRFSQTELEWFAKLLEKRRALVTGLEKSIRVEALNRVQDAQTTVGDERPREALKGIASVLREEEAED</sequence>
<reference evidence="3" key="1">
    <citation type="submission" date="2010-10" db="EMBL/GenBank/DDBJ databases">
        <authorList>
            <consortium name="US DOE Joint Genome Institute (JGI-PGF)"/>
            <person name="Lucas S."/>
            <person name="Copeland A."/>
            <person name="Lapidus A."/>
            <person name="Bruce D."/>
            <person name="Goodwin L."/>
            <person name="Pitluck S."/>
            <person name="Kyrpides N."/>
            <person name="Mavromatis K."/>
            <person name="Detter J.C."/>
            <person name="Han C."/>
            <person name="Land M."/>
            <person name="Hauser L."/>
            <person name="Markowitz V."/>
            <person name="Cheng J.-F."/>
            <person name="Hugenholtz P."/>
            <person name="Woyke T."/>
            <person name="Wu D."/>
            <person name="Pukall R."/>
            <person name="Wahrenburg C."/>
            <person name="Brambilla E."/>
            <person name="Klenk H.-P."/>
            <person name="Eisen J.A."/>
        </authorList>
    </citation>
    <scope>NUCLEOTIDE SEQUENCE [LARGE SCALE GENOMIC DNA]</scope>
    <source>
        <strain evidence="3">DSM 13965</strain>
    </source>
</reference>
<dbReference type="InterPro" id="IPR011646">
    <property type="entry name" value="KAP_P-loop"/>
</dbReference>
<feature type="transmembrane region" description="Helical" evidence="1">
    <location>
        <begin position="120"/>
        <end position="140"/>
    </location>
</feature>
<dbReference type="AlphaFoldDB" id="K6PQD7"/>
<dbReference type="Pfam" id="PF07693">
    <property type="entry name" value="KAP_NTPase"/>
    <property type="match status" value="1"/>
</dbReference>